<name>A0ABU4GSR8_9CLOT</name>
<feature type="domain" description="YCII-related" evidence="2">
    <location>
        <begin position="14"/>
        <end position="88"/>
    </location>
</feature>
<dbReference type="InterPro" id="IPR005545">
    <property type="entry name" value="YCII"/>
</dbReference>
<comment type="caution">
    <text evidence="3">The sequence shown here is derived from an EMBL/GenBank/DDBJ whole genome shotgun (WGS) entry which is preliminary data.</text>
</comment>
<keyword evidence="4" id="KW-1185">Reference proteome</keyword>
<dbReference type="SUPFAM" id="SSF54909">
    <property type="entry name" value="Dimeric alpha+beta barrel"/>
    <property type="match status" value="1"/>
</dbReference>
<dbReference type="Gene3D" id="3.30.70.1060">
    <property type="entry name" value="Dimeric alpha+beta barrel"/>
    <property type="match status" value="1"/>
</dbReference>
<gene>
    <name evidence="3" type="ORF">RZO55_24225</name>
</gene>
<dbReference type="RefSeq" id="WP_318066842.1">
    <property type="nucleotide sequence ID" value="NZ_JAWONS010000329.1"/>
</dbReference>
<accession>A0ABU4GSR8</accession>
<dbReference type="Pfam" id="PF03795">
    <property type="entry name" value="YCII"/>
    <property type="match status" value="1"/>
</dbReference>
<sequence>MKYFVVEGTFKDTISINKSEVQIAIADHLAYLDKGFEEKFILTSGPKASERGGIIIIKGQSLEEIENYLSKDPLKVKGIQDYKIVEFKLHKCQPMLKEWFD</sequence>
<dbReference type="InterPro" id="IPR011008">
    <property type="entry name" value="Dimeric_a/b-barrel"/>
</dbReference>
<reference evidence="3 4" key="1">
    <citation type="submission" date="2023-10" db="EMBL/GenBank/DDBJ databases">
        <title>A novel Glycoside Hydrolase 43-Like Enzyme from Clostrdium boliviensis is an Endo-xylanase, and a Candidate for Xylooligosaccharides Production from Different Xylan Substrates.</title>
        <authorList>
            <person name="Alvarez M.T."/>
            <person name="Rocabado-Villegas L.R."/>
            <person name="Salas-Veizaga D.M."/>
            <person name="Linares-Pasten J.A."/>
            <person name="Gudmundsdottir E.E."/>
            <person name="Hreggvidsson G.O."/>
            <person name="Adlercreutz P."/>
            <person name="Nordberg Karlsson E."/>
        </authorList>
    </citation>
    <scope>NUCLEOTIDE SEQUENCE [LARGE SCALE GENOMIC DNA]</scope>
    <source>
        <strain evidence="3 4">E-1</strain>
    </source>
</reference>
<protein>
    <submittedName>
        <fullName evidence="3">YciI family protein</fullName>
    </submittedName>
</protein>
<proteinExistence type="inferred from homology"/>
<organism evidence="3 4">
    <name type="scientific">Clostridium boliviensis</name>
    <dbReference type="NCBI Taxonomy" id="318465"/>
    <lineage>
        <taxon>Bacteria</taxon>
        <taxon>Bacillati</taxon>
        <taxon>Bacillota</taxon>
        <taxon>Clostridia</taxon>
        <taxon>Eubacteriales</taxon>
        <taxon>Clostridiaceae</taxon>
        <taxon>Clostridium</taxon>
    </lineage>
</organism>
<evidence type="ECO:0000313" key="4">
    <source>
        <dbReference type="Proteomes" id="UP001276854"/>
    </source>
</evidence>
<dbReference type="PANTHER" id="PTHR37828">
    <property type="entry name" value="GSR2449 PROTEIN"/>
    <property type="match status" value="1"/>
</dbReference>
<dbReference type="Proteomes" id="UP001276854">
    <property type="component" value="Unassembled WGS sequence"/>
</dbReference>
<evidence type="ECO:0000313" key="3">
    <source>
        <dbReference type="EMBL" id="MDW2800681.1"/>
    </source>
</evidence>
<comment type="similarity">
    <text evidence="1">Belongs to the YciI family.</text>
</comment>
<evidence type="ECO:0000256" key="1">
    <source>
        <dbReference type="ARBA" id="ARBA00007689"/>
    </source>
</evidence>
<evidence type="ECO:0000259" key="2">
    <source>
        <dbReference type="Pfam" id="PF03795"/>
    </source>
</evidence>
<dbReference type="EMBL" id="JAWONS010000329">
    <property type="protein sequence ID" value="MDW2800681.1"/>
    <property type="molecule type" value="Genomic_DNA"/>
</dbReference>
<dbReference type="PANTHER" id="PTHR37828:SF1">
    <property type="entry name" value="YCII-RELATED DOMAIN-CONTAINING PROTEIN"/>
    <property type="match status" value="1"/>
</dbReference>